<dbReference type="EMBL" id="CP013213">
    <property type="protein sequence ID" value="AMC92851.1"/>
    <property type="molecule type" value="Genomic_DNA"/>
</dbReference>
<dbReference type="STRING" id="1514105.AOC36_02275"/>
<gene>
    <name evidence="2" type="ORF">AOC36_02275</name>
</gene>
<reference evidence="2 3" key="1">
    <citation type="submission" date="2015-10" db="EMBL/GenBank/DDBJ databases">
        <title>Erysipelothrix larvae sp. LV19 isolated from the larval gut of the rhinoceros beetle, Trypoxylus dichotomus.</title>
        <authorList>
            <person name="Lim S."/>
            <person name="Kim B.-C."/>
        </authorList>
    </citation>
    <scope>NUCLEOTIDE SEQUENCE [LARGE SCALE GENOMIC DNA]</scope>
    <source>
        <strain evidence="2 3">LV19</strain>
    </source>
</reference>
<dbReference type="Proteomes" id="UP000063781">
    <property type="component" value="Chromosome"/>
</dbReference>
<sequence>MNRKKSVIIIAIVFVFFALFITIKETVYPRFRYIDSYPCTAFKQDYGVNVEALDNNCEASTIKNFVFFNPIENKVAGRNSLNDTLYFYELEASNTGRFLKLSDTLIHEVVDTETLTKENFDISIIYGNAIEGDIESGKISIELNDTQDNHTIRIHIFSNAHFEKDKPIDNEVVQEVLSIVNSLLN</sequence>
<proteinExistence type="predicted"/>
<name>A0A109UGN1_9FIRM</name>
<feature type="transmembrane region" description="Helical" evidence="1">
    <location>
        <begin position="6"/>
        <end position="23"/>
    </location>
</feature>
<evidence type="ECO:0000256" key="1">
    <source>
        <dbReference type="SAM" id="Phobius"/>
    </source>
</evidence>
<keyword evidence="1" id="KW-1133">Transmembrane helix</keyword>
<dbReference type="AlphaFoldDB" id="A0A109UGN1"/>
<dbReference type="RefSeq" id="WP_067630836.1">
    <property type="nucleotide sequence ID" value="NZ_CP013213.1"/>
</dbReference>
<keyword evidence="1" id="KW-0812">Transmembrane</keyword>
<keyword evidence="1" id="KW-0472">Membrane</keyword>
<evidence type="ECO:0000313" key="3">
    <source>
        <dbReference type="Proteomes" id="UP000063781"/>
    </source>
</evidence>
<dbReference type="KEGG" id="erl:AOC36_02275"/>
<keyword evidence="3" id="KW-1185">Reference proteome</keyword>
<evidence type="ECO:0000313" key="2">
    <source>
        <dbReference type="EMBL" id="AMC92851.1"/>
    </source>
</evidence>
<protein>
    <submittedName>
        <fullName evidence="2">Uncharacterized protein</fullName>
    </submittedName>
</protein>
<organism evidence="2 3">
    <name type="scientific">Erysipelothrix larvae</name>
    <dbReference type="NCBI Taxonomy" id="1514105"/>
    <lineage>
        <taxon>Bacteria</taxon>
        <taxon>Bacillati</taxon>
        <taxon>Bacillota</taxon>
        <taxon>Erysipelotrichia</taxon>
        <taxon>Erysipelotrichales</taxon>
        <taxon>Erysipelotrichaceae</taxon>
        <taxon>Erysipelothrix</taxon>
    </lineage>
</organism>
<accession>A0A109UGN1</accession>